<dbReference type="AlphaFoldDB" id="A0A344UH55"/>
<dbReference type="PANTHER" id="PTHR30535">
    <property type="entry name" value="VITAMIN B12-BINDING PROTEIN"/>
    <property type="match status" value="1"/>
</dbReference>
<evidence type="ECO:0000313" key="4">
    <source>
        <dbReference type="Proteomes" id="UP000252038"/>
    </source>
</evidence>
<dbReference type="RefSeq" id="WP_114073156.1">
    <property type="nucleotide sequence ID" value="NZ_CP029554.1"/>
</dbReference>
<dbReference type="InterPro" id="IPR002491">
    <property type="entry name" value="ABC_transptr_periplasmic_BD"/>
</dbReference>
<dbReference type="InterPro" id="IPR050902">
    <property type="entry name" value="ABC_Transporter_SBP"/>
</dbReference>
<keyword evidence="1" id="KW-0732">Signal</keyword>
<accession>A0A344UH55</accession>
<dbReference type="SUPFAM" id="SSF53807">
    <property type="entry name" value="Helical backbone' metal receptor"/>
    <property type="match status" value="1"/>
</dbReference>
<gene>
    <name evidence="3" type="ORF">DK843_10005</name>
</gene>
<dbReference type="Gene3D" id="3.40.50.1980">
    <property type="entry name" value="Nitrogenase molybdenum iron protein domain"/>
    <property type="match status" value="2"/>
</dbReference>
<evidence type="ECO:0000313" key="3">
    <source>
        <dbReference type="EMBL" id="AXE34603.1"/>
    </source>
</evidence>
<proteinExistence type="predicted"/>
<dbReference type="Pfam" id="PF01497">
    <property type="entry name" value="Peripla_BP_2"/>
    <property type="match status" value="1"/>
</dbReference>
<evidence type="ECO:0000259" key="2">
    <source>
        <dbReference type="PROSITE" id="PS50983"/>
    </source>
</evidence>
<feature type="domain" description="Fe/B12 periplasmic-binding" evidence="2">
    <location>
        <begin position="24"/>
        <end position="263"/>
    </location>
</feature>
<protein>
    <submittedName>
        <fullName evidence="3">ABC transporter substrate-binding protein</fullName>
    </submittedName>
</protein>
<name>A0A344UH55_9NEIS</name>
<feature type="chain" id="PRO_5016847415" evidence="1">
    <location>
        <begin position="22"/>
        <end position="263"/>
    </location>
</feature>
<organism evidence="3 4">
    <name type="scientific">Chromobacterium phragmitis</name>
    <dbReference type="NCBI Taxonomy" id="2202141"/>
    <lineage>
        <taxon>Bacteria</taxon>
        <taxon>Pseudomonadati</taxon>
        <taxon>Pseudomonadota</taxon>
        <taxon>Betaproteobacteria</taxon>
        <taxon>Neisseriales</taxon>
        <taxon>Chromobacteriaceae</taxon>
        <taxon>Chromobacterium</taxon>
    </lineage>
</organism>
<dbReference type="Proteomes" id="UP000252038">
    <property type="component" value="Chromosome"/>
</dbReference>
<evidence type="ECO:0000256" key="1">
    <source>
        <dbReference type="SAM" id="SignalP"/>
    </source>
</evidence>
<sequence>MSLKSWIPSLLLAALPLAAPAAERVVVLTPDIAEIVVALGAGGEVIGRDRDSKQPELARAQVVGFSRALSAETIAGLKPTLVLGSAAAKPAALWPQLARLKLRAEEVSAREDGRDFADAIRKVGALLGRDAAAGKLADDWQRKMLARPARAVRYLVSYDGSLVAGRDTASDTLIRAAGGVNAAAGLSGFKPLNRDAWQALKPDVIILGSHTAAAYGGKDAFSSRPEVAATPAGKQGRIYQLPPQQGMLIGLGSPAVVERMVKM</sequence>
<reference evidence="3 4" key="1">
    <citation type="submission" date="2018-05" db="EMBL/GenBank/DDBJ databases">
        <title>Genome sequencing, assembly and analysis of the novel insecticidal bacterium, Chromobacterium phragmitis.</title>
        <authorList>
            <person name="Sparks M.E."/>
            <person name="Blackburn M.B."/>
            <person name="Gundersen-Rindal D.E."/>
        </authorList>
    </citation>
    <scope>NUCLEOTIDE SEQUENCE [LARGE SCALE GENOMIC DNA]</scope>
    <source>
        <strain evidence="3">IIBBL 274-1</strain>
    </source>
</reference>
<dbReference type="KEGG" id="chrb:DK843_10005"/>
<dbReference type="EMBL" id="CP029554">
    <property type="protein sequence ID" value="AXE34603.1"/>
    <property type="molecule type" value="Genomic_DNA"/>
</dbReference>
<dbReference type="PROSITE" id="PS50983">
    <property type="entry name" value="FE_B12_PBP"/>
    <property type="match status" value="1"/>
</dbReference>
<feature type="signal peptide" evidence="1">
    <location>
        <begin position="1"/>
        <end position="21"/>
    </location>
</feature>
<dbReference type="PANTHER" id="PTHR30535:SF4">
    <property type="entry name" value="HEMIN-BINDING PERIPLASMIC PROTEIN HMUT"/>
    <property type="match status" value="1"/>
</dbReference>